<evidence type="ECO:0000256" key="3">
    <source>
        <dbReference type="ARBA" id="ARBA00023163"/>
    </source>
</evidence>
<dbReference type="InterPro" id="IPR035472">
    <property type="entry name" value="RpiR-like_SIS"/>
</dbReference>
<keyword evidence="7" id="KW-1185">Reference proteome</keyword>
<dbReference type="InterPro" id="IPR000281">
    <property type="entry name" value="HTH_RpiR"/>
</dbReference>
<evidence type="ECO:0000256" key="2">
    <source>
        <dbReference type="ARBA" id="ARBA00023125"/>
    </source>
</evidence>
<dbReference type="Proteomes" id="UP000292886">
    <property type="component" value="Chromosome"/>
</dbReference>
<dbReference type="Gene3D" id="3.40.50.10490">
    <property type="entry name" value="Glucose-6-phosphate isomerase like protein, domain 1"/>
    <property type="match status" value="1"/>
</dbReference>
<name>A0A4P6YUQ5_9LACO</name>
<dbReference type="SUPFAM" id="SSF46689">
    <property type="entry name" value="Homeodomain-like"/>
    <property type="match status" value="1"/>
</dbReference>
<reference evidence="7" key="1">
    <citation type="submission" date="2019-03" db="EMBL/GenBank/DDBJ databases">
        <title>Weissella sp. 26KH-42 Genome sequencing.</title>
        <authorList>
            <person name="Heo J."/>
            <person name="Kim S.-J."/>
            <person name="Kim J.-S."/>
            <person name="Hong S.-B."/>
            <person name="Kwon S.-W."/>
        </authorList>
    </citation>
    <scope>NUCLEOTIDE SEQUENCE [LARGE SCALE GENOMIC DNA]</scope>
    <source>
        <strain evidence="7">26KH-42</strain>
    </source>
</reference>
<feature type="domain" description="HTH rpiR-type" evidence="4">
    <location>
        <begin position="3"/>
        <end position="79"/>
    </location>
</feature>
<keyword evidence="2" id="KW-0238">DNA-binding</keyword>
<dbReference type="GO" id="GO:0003677">
    <property type="term" value="F:DNA binding"/>
    <property type="evidence" value="ECO:0007669"/>
    <property type="project" value="UniProtKB-KW"/>
</dbReference>
<sequence>MAQTAISSIKANYQQLNNTEQRIADTILANPSVAHDYTIQELAVASGVSSASVSRFVKHIGWESYRDFSVALAASENDDAFFGEIEENDSTNDIVRKVFSGADNALASTVEMLDPADFDVAVDLICNARVVGLFGIGGSSIVAFNGYHKFLRTPINVQQHPDYDIQLMQAVKMRKDDVAIVISHSGRNHDTLVIAEQLKANGTPIIAITSFAQSPLAKLADLTLVSIAEEVNFRSESMSSLIAQITIIDSLFTLTGFRLGQQTQDVVDKMRSAIEGTRISKK</sequence>
<keyword evidence="3" id="KW-0804">Transcription</keyword>
<dbReference type="SUPFAM" id="SSF53697">
    <property type="entry name" value="SIS domain"/>
    <property type="match status" value="1"/>
</dbReference>
<dbReference type="PANTHER" id="PTHR30514">
    <property type="entry name" value="GLUCOKINASE"/>
    <property type="match status" value="1"/>
</dbReference>
<evidence type="ECO:0000256" key="1">
    <source>
        <dbReference type="ARBA" id="ARBA00023015"/>
    </source>
</evidence>
<dbReference type="PROSITE" id="PS00356">
    <property type="entry name" value="HTH_LACI_1"/>
    <property type="match status" value="1"/>
</dbReference>
<dbReference type="Gene3D" id="1.10.10.10">
    <property type="entry name" value="Winged helix-like DNA-binding domain superfamily/Winged helix DNA-binding domain"/>
    <property type="match status" value="1"/>
</dbReference>
<dbReference type="PANTHER" id="PTHR30514:SF1">
    <property type="entry name" value="HTH-TYPE TRANSCRIPTIONAL REGULATOR HEXR-RELATED"/>
    <property type="match status" value="1"/>
</dbReference>
<organism evidence="6 7">
    <name type="scientific">Periweissella cryptocerci</name>
    <dbReference type="NCBI Taxonomy" id="2506420"/>
    <lineage>
        <taxon>Bacteria</taxon>
        <taxon>Bacillati</taxon>
        <taxon>Bacillota</taxon>
        <taxon>Bacilli</taxon>
        <taxon>Lactobacillales</taxon>
        <taxon>Lactobacillaceae</taxon>
        <taxon>Periweissella</taxon>
    </lineage>
</organism>
<dbReference type="PROSITE" id="PS51071">
    <property type="entry name" value="HTH_RPIR"/>
    <property type="match status" value="1"/>
</dbReference>
<dbReference type="GO" id="GO:1901135">
    <property type="term" value="P:carbohydrate derivative metabolic process"/>
    <property type="evidence" value="ECO:0007669"/>
    <property type="project" value="InterPro"/>
</dbReference>
<proteinExistence type="predicted"/>
<dbReference type="RefSeq" id="WP_133363533.1">
    <property type="nucleotide sequence ID" value="NZ_CP037940.1"/>
</dbReference>
<dbReference type="AlphaFoldDB" id="A0A4P6YUQ5"/>
<dbReference type="InterPro" id="IPR036388">
    <property type="entry name" value="WH-like_DNA-bd_sf"/>
</dbReference>
<dbReference type="KEGG" id="wei:EQG49_08225"/>
<gene>
    <name evidence="6" type="ORF">EQG49_08225</name>
</gene>
<dbReference type="OrthoDB" id="3684496at2"/>
<dbReference type="PROSITE" id="PS51464">
    <property type="entry name" value="SIS"/>
    <property type="match status" value="1"/>
</dbReference>
<dbReference type="InterPro" id="IPR046348">
    <property type="entry name" value="SIS_dom_sf"/>
</dbReference>
<keyword evidence="1" id="KW-0805">Transcription regulation</keyword>
<feature type="domain" description="SIS" evidence="5">
    <location>
        <begin position="121"/>
        <end position="261"/>
    </location>
</feature>
<evidence type="ECO:0000313" key="7">
    <source>
        <dbReference type="Proteomes" id="UP000292886"/>
    </source>
</evidence>
<dbReference type="GO" id="GO:0097367">
    <property type="term" value="F:carbohydrate derivative binding"/>
    <property type="evidence" value="ECO:0007669"/>
    <property type="project" value="InterPro"/>
</dbReference>
<dbReference type="CDD" id="cd05013">
    <property type="entry name" value="SIS_RpiR"/>
    <property type="match status" value="1"/>
</dbReference>
<evidence type="ECO:0000259" key="4">
    <source>
        <dbReference type="PROSITE" id="PS51071"/>
    </source>
</evidence>
<dbReference type="GO" id="GO:0003700">
    <property type="term" value="F:DNA-binding transcription factor activity"/>
    <property type="evidence" value="ECO:0007669"/>
    <property type="project" value="InterPro"/>
</dbReference>
<dbReference type="Pfam" id="PF01380">
    <property type="entry name" value="SIS"/>
    <property type="match status" value="1"/>
</dbReference>
<evidence type="ECO:0000259" key="5">
    <source>
        <dbReference type="PROSITE" id="PS51464"/>
    </source>
</evidence>
<accession>A0A4P6YUQ5</accession>
<dbReference type="InterPro" id="IPR047640">
    <property type="entry name" value="RpiR-like"/>
</dbReference>
<evidence type="ECO:0000313" key="6">
    <source>
        <dbReference type="EMBL" id="QBO36456.1"/>
    </source>
</evidence>
<dbReference type="InterPro" id="IPR001347">
    <property type="entry name" value="SIS_dom"/>
</dbReference>
<dbReference type="InterPro" id="IPR009057">
    <property type="entry name" value="Homeodomain-like_sf"/>
</dbReference>
<protein>
    <submittedName>
        <fullName evidence="6">MurR/RpiR family transcriptional regulator</fullName>
    </submittedName>
</protein>
<dbReference type="EMBL" id="CP037940">
    <property type="protein sequence ID" value="QBO36456.1"/>
    <property type="molecule type" value="Genomic_DNA"/>
</dbReference>
<dbReference type="Pfam" id="PF01418">
    <property type="entry name" value="HTH_6"/>
    <property type="match status" value="1"/>
</dbReference>